<name>A0A7W6V202_9HYPH</name>
<feature type="transmembrane region" description="Helical" evidence="1">
    <location>
        <begin position="12"/>
        <end position="36"/>
    </location>
</feature>
<dbReference type="RefSeq" id="WP_183827850.1">
    <property type="nucleotide sequence ID" value="NZ_JACIGW010000006.1"/>
</dbReference>
<evidence type="ECO:0000256" key="1">
    <source>
        <dbReference type="SAM" id="Phobius"/>
    </source>
</evidence>
<evidence type="ECO:0000313" key="6">
    <source>
        <dbReference type="Proteomes" id="UP000524535"/>
    </source>
</evidence>
<evidence type="ECO:0000313" key="4">
    <source>
        <dbReference type="EMBL" id="MBB4448511.1"/>
    </source>
</evidence>
<keyword evidence="1" id="KW-0812">Transmembrane</keyword>
<proteinExistence type="predicted"/>
<gene>
    <name evidence="3" type="ORF">GGE31_004434</name>
    <name evidence="2" type="ORF">GGE33_004475</name>
    <name evidence="4" type="ORF">GGE35_004357</name>
</gene>
<dbReference type="Pfam" id="PF11026">
    <property type="entry name" value="DUF2721"/>
    <property type="match status" value="1"/>
</dbReference>
<protein>
    <recommendedName>
        <fullName evidence="8">DUF2721 domain-containing protein</fullName>
    </recommendedName>
</protein>
<keyword evidence="1" id="KW-0472">Membrane</keyword>
<evidence type="ECO:0000313" key="7">
    <source>
        <dbReference type="Proteomes" id="UP000576087"/>
    </source>
</evidence>
<accession>A0A7W6V202</accession>
<keyword evidence="1" id="KW-1133">Transmembrane helix</keyword>
<dbReference type="AlphaFoldDB" id="A0A7W6V202"/>
<dbReference type="InterPro" id="IPR021279">
    <property type="entry name" value="DUF2721"/>
</dbReference>
<evidence type="ECO:0000313" key="2">
    <source>
        <dbReference type="EMBL" id="MBB4350701.1"/>
    </source>
</evidence>
<dbReference type="EMBL" id="JACIGY010000007">
    <property type="protein sequence ID" value="MBB4413896.1"/>
    <property type="molecule type" value="Genomic_DNA"/>
</dbReference>
<organism evidence="4 7">
    <name type="scientific">Aliirhizobium cellulosilyticum</name>
    <dbReference type="NCBI Taxonomy" id="393664"/>
    <lineage>
        <taxon>Bacteria</taxon>
        <taxon>Pseudomonadati</taxon>
        <taxon>Pseudomonadota</taxon>
        <taxon>Alphaproteobacteria</taxon>
        <taxon>Hyphomicrobiales</taxon>
        <taxon>Rhizobiaceae</taxon>
        <taxon>Aliirhizobium</taxon>
    </lineage>
</organism>
<dbReference type="EMBL" id="JACIHM010000007">
    <property type="protein sequence ID" value="MBB4448511.1"/>
    <property type="molecule type" value="Genomic_DNA"/>
</dbReference>
<dbReference type="Proteomes" id="UP000576087">
    <property type="component" value="Unassembled WGS sequence"/>
</dbReference>
<reference evidence="5 6" key="1">
    <citation type="submission" date="2020-08" db="EMBL/GenBank/DDBJ databases">
        <title>Genomic Encyclopedia of Type Strains, Phase IV (KMG-V): Genome sequencing to study the core and pangenomes of soil and plant-associated prokaryotes.</title>
        <authorList>
            <person name="Whitman W."/>
        </authorList>
    </citation>
    <scope>NUCLEOTIDE SEQUENCE [LARGE SCALE GENOMIC DNA]</scope>
    <source>
        <strain evidence="3 6">SEMIA 444</strain>
        <strain evidence="2 5">SEMIA 448</strain>
        <strain evidence="4 7">SEMIA 452</strain>
    </source>
</reference>
<sequence length="144" mass="15771">MDTPPIINQYAGIIQTSLAPVFLLAGTAAFVSIYSLRLGRVADRLNEVGDKPDLGERGVQWLTYLSRRTLILEIAVIFGVVAGLCTCAAILNLLAGGLSIRLRPENLPWLFGGAIICLMLSLLAFLLELVYAGRSMLQQIRERR</sequence>
<feature type="transmembrane region" description="Helical" evidence="1">
    <location>
        <begin position="70"/>
        <end position="95"/>
    </location>
</feature>
<dbReference type="EMBL" id="JACIGW010000006">
    <property type="protein sequence ID" value="MBB4350701.1"/>
    <property type="molecule type" value="Genomic_DNA"/>
</dbReference>
<evidence type="ECO:0008006" key="8">
    <source>
        <dbReference type="Google" id="ProtNLM"/>
    </source>
</evidence>
<evidence type="ECO:0000313" key="5">
    <source>
        <dbReference type="Proteomes" id="UP000520770"/>
    </source>
</evidence>
<comment type="caution">
    <text evidence="4">The sequence shown here is derived from an EMBL/GenBank/DDBJ whole genome shotgun (WGS) entry which is preliminary data.</text>
</comment>
<dbReference type="Proteomes" id="UP000524535">
    <property type="component" value="Unassembled WGS sequence"/>
</dbReference>
<feature type="transmembrane region" description="Helical" evidence="1">
    <location>
        <begin position="107"/>
        <end position="131"/>
    </location>
</feature>
<keyword evidence="6" id="KW-1185">Reference proteome</keyword>
<dbReference type="Proteomes" id="UP000520770">
    <property type="component" value="Unassembled WGS sequence"/>
</dbReference>
<evidence type="ECO:0000313" key="3">
    <source>
        <dbReference type="EMBL" id="MBB4413896.1"/>
    </source>
</evidence>